<dbReference type="EMBL" id="CP063982">
    <property type="protein sequence ID" value="UOD49426.1"/>
    <property type="molecule type" value="Genomic_DNA"/>
</dbReference>
<evidence type="ECO:0000313" key="3">
    <source>
        <dbReference type="Proteomes" id="UP000831607"/>
    </source>
</evidence>
<feature type="transmembrane region" description="Helical" evidence="1">
    <location>
        <begin position="230"/>
        <end position="250"/>
    </location>
</feature>
<keyword evidence="1" id="KW-0812">Transmembrane</keyword>
<reference evidence="2 3" key="1">
    <citation type="submission" date="2020-11" db="EMBL/GenBank/DDBJ databases">
        <title>Algicoccus daihaiensis sp.nov., isolated from Daihai Lake in Inner Mongolia.</title>
        <authorList>
            <person name="Kai J."/>
        </authorList>
    </citation>
    <scope>NUCLEOTIDE SEQUENCE [LARGE SCALE GENOMIC DNA]</scope>
    <source>
        <strain evidence="3">f23</strain>
    </source>
</reference>
<evidence type="ECO:0008006" key="4">
    <source>
        <dbReference type="Google" id="ProtNLM"/>
    </source>
</evidence>
<dbReference type="Proteomes" id="UP000831607">
    <property type="component" value="Chromosome"/>
</dbReference>
<keyword evidence="1" id="KW-1133">Transmembrane helix</keyword>
<sequence length="258" mass="28509">MQAVSLPATAGWQWIMDGWALFKRQPMALFSWAMFVTLILIFATLTAPIGPLLFIALMPAITLVTLSITRHVADGRKLLPSMWIEPLKPKGLFKKLLILGVLYVGICLGVGLLVFLPFSGQLGEAMQILSETQDMTPLIETLQTPMLLFALFYFLFAALFWYSPVLIGWHGTPIGKSLFFSAIACWRNKWAFLVYGVAWAAIFLGADLLVGIVVSLGIPLDIAAALQLPFNVFLGSVLYASFYPTFIKVFNNKGILSQ</sequence>
<name>A0ABY4AGM0_9BURK</name>
<dbReference type="NCBIfam" id="NF041043">
    <property type="entry name" value="BPSS1780_fam"/>
    <property type="match status" value="1"/>
</dbReference>
<feature type="transmembrane region" description="Helical" evidence="1">
    <location>
        <begin position="29"/>
        <end position="47"/>
    </location>
</feature>
<keyword evidence="3" id="KW-1185">Reference proteome</keyword>
<feature type="transmembrane region" description="Helical" evidence="1">
    <location>
        <begin position="53"/>
        <end position="73"/>
    </location>
</feature>
<accession>A0ABY4AGM0</accession>
<feature type="transmembrane region" description="Helical" evidence="1">
    <location>
        <begin position="96"/>
        <end position="116"/>
    </location>
</feature>
<organism evidence="2 3">
    <name type="scientific">Orrella daihaiensis</name>
    <dbReference type="NCBI Taxonomy" id="2782176"/>
    <lineage>
        <taxon>Bacteria</taxon>
        <taxon>Pseudomonadati</taxon>
        <taxon>Pseudomonadota</taxon>
        <taxon>Betaproteobacteria</taxon>
        <taxon>Burkholderiales</taxon>
        <taxon>Alcaligenaceae</taxon>
        <taxon>Orrella</taxon>
    </lineage>
</organism>
<dbReference type="RefSeq" id="WP_243477588.1">
    <property type="nucleotide sequence ID" value="NZ_CP063982.1"/>
</dbReference>
<evidence type="ECO:0000256" key="1">
    <source>
        <dbReference type="SAM" id="Phobius"/>
    </source>
</evidence>
<feature type="transmembrane region" description="Helical" evidence="1">
    <location>
        <begin position="190"/>
        <end position="218"/>
    </location>
</feature>
<proteinExistence type="predicted"/>
<evidence type="ECO:0000313" key="2">
    <source>
        <dbReference type="EMBL" id="UOD49426.1"/>
    </source>
</evidence>
<protein>
    <recommendedName>
        <fullName evidence="4">Transmembrane protein</fullName>
    </recommendedName>
</protein>
<dbReference type="InterPro" id="IPR047798">
    <property type="entry name" value="BPSS1780-like"/>
</dbReference>
<keyword evidence="1" id="KW-0472">Membrane</keyword>
<gene>
    <name evidence="2" type="ORF">DHf2319_07990</name>
</gene>
<feature type="transmembrane region" description="Helical" evidence="1">
    <location>
        <begin position="146"/>
        <end position="169"/>
    </location>
</feature>